<dbReference type="GO" id="GO:0005524">
    <property type="term" value="F:ATP binding"/>
    <property type="evidence" value="ECO:0007669"/>
    <property type="project" value="UniProtKB-KW"/>
</dbReference>
<evidence type="ECO:0000313" key="12">
    <source>
        <dbReference type="Proteomes" id="UP001593940"/>
    </source>
</evidence>
<proteinExistence type="inferred from homology"/>
<dbReference type="InterPro" id="IPR017871">
    <property type="entry name" value="ABC_transporter-like_CS"/>
</dbReference>
<comment type="similarity">
    <text evidence="1">Belongs to the ABC transporter superfamily.</text>
</comment>
<dbReference type="Gene3D" id="3.40.50.300">
    <property type="entry name" value="P-loop containing nucleotide triphosphate hydrolases"/>
    <property type="match status" value="2"/>
</dbReference>
<keyword evidence="5" id="KW-0677">Repeat</keyword>
<keyword evidence="3" id="KW-1003">Cell membrane</keyword>
<reference evidence="11 12" key="1">
    <citation type="submission" date="2024-09" db="EMBL/GenBank/DDBJ databases">
        <title>Nodulacao em especies de Leguminosae Basais da Amazonia e Caracterizacao dos Rizobios e Bacterias Associadas aos Nodulos.</title>
        <authorList>
            <person name="Jambeiro I.C.A."/>
            <person name="Lopes I.S."/>
            <person name="Aguiar E.R.G.R."/>
            <person name="Santos A.F.J."/>
            <person name="Dos Santos J.M.F."/>
            <person name="Gross E."/>
        </authorList>
    </citation>
    <scope>NUCLEOTIDE SEQUENCE [LARGE SCALE GENOMIC DNA]</scope>
    <source>
        <strain evidence="11 12">BRUESC1165</strain>
    </source>
</reference>
<keyword evidence="4" id="KW-0762">Sugar transport</keyword>
<keyword evidence="12" id="KW-1185">Reference proteome</keyword>
<dbReference type="SUPFAM" id="SSF52540">
    <property type="entry name" value="P-loop containing nucleoside triphosphate hydrolases"/>
    <property type="match status" value="2"/>
</dbReference>
<keyword evidence="7 11" id="KW-0067">ATP-binding</keyword>
<keyword evidence="8" id="KW-1278">Translocase</keyword>
<dbReference type="PANTHER" id="PTHR43790">
    <property type="entry name" value="CARBOHYDRATE TRANSPORT ATP-BINDING PROTEIN MG119-RELATED"/>
    <property type="match status" value="1"/>
</dbReference>
<evidence type="ECO:0000256" key="3">
    <source>
        <dbReference type="ARBA" id="ARBA00022475"/>
    </source>
</evidence>
<dbReference type="EMBL" id="JBHOMY010000009">
    <property type="protein sequence ID" value="MFC1455574.1"/>
    <property type="molecule type" value="Genomic_DNA"/>
</dbReference>
<keyword evidence="2" id="KW-0813">Transport</keyword>
<dbReference type="CDD" id="cd03216">
    <property type="entry name" value="ABC_Carb_Monos_I"/>
    <property type="match status" value="1"/>
</dbReference>
<evidence type="ECO:0000256" key="2">
    <source>
        <dbReference type="ARBA" id="ARBA00022448"/>
    </source>
</evidence>
<evidence type="ECO:0000256" key="7">
    <source>
        <dbReference type="ARBA" id="ARBA00022840"/>
    </source>
</evidence>
<evidence type="ECO:0000256" key="8">
    <source>
        <dbReference type="ARBA" id="ARBA00022967"/>
    </source>
</evidence>
<dbReference type="InterPro" id="IPR050107">
    <property type="entry name" value="ABC_carbohydrate_import_ATPase"/>
</dbReference>
<gene>
    <name evidence="11" type="ORF">ACETIH_02285</name>
</gene>
<evidence type="ECO:0000256" key="6">
    <source>
        <dbReference type="ARBA" id="ARBA00022741"/>
    </source>
</evidence>
<dbReference type="RefSeq" id="WP_312887539.1">
    <property type="nucleotide sequence ID" value="NZ_JAFBID010000032.1"/>
</dbReference>
<dbReference type="CDD" id="cd03215">
    <property type="entry name" value="ABC_Carb_Monos_II"/>
    <property type="match status" value="1"/>
</dbReference>
<evidence type="ECO:0000256" key="4">
    <source>
        <dbReference type="ARBA" id="ARBA00022597"/>
    </source>
</evidence>
<evidence type="ECO:0000256" key="5">
    <source>
        <dbReference type="ARBA" id="ARBA00022737"/>
    </source>
</evidence>
<dbReference type="Pfam" id="PF00005">
    <property type="entry name" value="ABC_tran"/>
    <property type="match status" value="2"/>
</dbReference>
<dbReference type="InterPro" id="IPR003593">
    <property type="entry name" value="AAA+_ATPase"/>
</dbReference>
<evidence type="ECO:0000256" key="1">
    <source>
        <dbReference type="ARBA" id="ARBA00005417"/>
    </source>
</evidence>
<keyword evidence="6" id="KW-0547">Nucleotide-binding</keyword>
<evidence type="ECO:0000259" key="10">
    <source>
        <dbReference type="PROSITE" id="PS50893"/>
    </source>
</evidence>
<keyword evidence="9" id="KW-0472">Membrane</keyword>
<sequence>MKTNQRADQPLLSVEGITKSFFGVRVLHGVSFELWPGEALGLVGENGSGKSTSMNILGGVHQPDGGRMSLAGQLYAPQSPREAGRAGIAFIHQELNLFPNLSIEENLFITDFPKRGGVPFIDRGWVRKRARELLAEVDLDLPPTRLVGNLAQGERQLVEIAKALHADAKVLILDEPTTSLTRREVERLFAIVNRLKSRGVGIIFISHALEDVMHVCERVTVLRDGAVVGTDLRERLNVPAIISMMVGRSIDAIFPERSTKPREEVALRVRGLTQRGVANDVSFDIRAGEVVGLSGLMGSGRSELARLIFGLDPIESGTIEVAGTRLMRPTPKASMAAGLAFLTEDRRNEGLLMDASIVDNIGLTFLKRFRVGPGFVGGKALNTTAGELARMVHLSTDRVQDTLAKHLSGGNQQKVVIAKWLLRRPKVFILDEPTRGIDVGAKQEVYRIINRLVEEGGAVFLISSEIEEVMGLSDRILTINKGEITGSFERSGFDREAILAAAMAPVGPKREATA</sequence>
<accession>A0ABV6Y2R5</accession>
<protein>
    <submittedName>
        <fullName evidence="11">Sugar ABC transporter ATP-binding protein</fullName>
    </submittedName>
</protein>
<name>A0ABV6Y2R5_9HYPH</name>
<dbReference type="SMART" id="SM00382">
    <property type="entry name" value="AAA"/>
    <property type="match status" value="2"/>
</dbReference>
<organism evidence="11 12">
    <name type="scientific">Microvirga arabica</name>
    <dbReference type="NCBI Taxonomy" id="1128671"/>
    <lineage>
        <taxon>Bacteria</taxon>
        <taxon>Pseudomonadati</taxon>
        <taxon>Pseudomonadota</taxon>
        <taxon>Alphaproteobacteria</taxon>
        <taxon>Hyphomicrobiales</taxon>
        <taxon>Methylobacteriaceae</taxon>
        <taxon>Microvirga</taxon>
    </lineage>
</organism>
<dbReference type="Proteomes" id="UP001593940">
    <property type="component" value="Unassembled WGS sequence"/>
</dbReference>
<dbReference type="PROSITE" id="PS00211">
    <property type="entry name" value="ABC_TRANSPORTER_1"/>
    <property type="match status" value="2"/>
</dbReference>
<dbReference type="InterPro" id="IPR027417">
    <property type="entry name" value="P-loop_NTPase"/>
</dbReference>
<feature type="domain" description="ABC transporter" evidence="10">
    <location>
        <begin position="261"/>
        <end position="506"/>
    </location>
</feature>
<dbReference type="InterPro" id="IPR003439">
    <property type="entry name" value="ABC_transporter-like_ATP-bd"/>
</dbReference>
<dbReference type="PANTHER" id="PTHR43790:SF3">
    <property type="entry name" value="D-ALLOSE IMPORT ATP-BINDING PROTEIN ALSA-RELATED"/>
    <property type="match status" value="1"/>
</dbReference>
<evidence type="ECO:0000313" key="11">
    <source>
        <dbReference type="EMBL" id="MFC1455574.1"/>
    </source>
</evidence>
<evidence type="ECO:0000256" key="9">
    <source>
        <dbReference type="ARBA" id="ARBA00023136"/>
    </source>
</evidence>
<comment type="caution">
    <text evidence="11">The sequence shown here is derived from an EMBL/GenBank/DDBJ whole genome shotgun (WGS) entry which is preliminary data.</text>
</comment>
<dbReference type="PROSITE" id="PS50893">
    <property type="entry name" value="ABC_TRANSPORTER_2"/>
    <property type="match status" value="2"/>
</dbReference>
<feature type="domain" description="ABC transporter" evidence="10">
    <location>
        <begin position="12"/>
        <end position="249"/>
    </location>
</feature>